<protein>
    <recommendedName>
        <fullName evidence="4">Lipoprotein</fullName>
    </recommendedName>
</protein>
<evidence type="ECO:0000256" key="1">
    <source>
        <dbReference type="SAM" id="SignalP"/>
    </source>
</evidence>
<dbReference type="Proteomes" id="UP000028547">
    <property type="component" value="Unassembled WGS sequence"/>
</dbReference>
<evidence type="ECO:0000313" key="3">
    <source>
        <dbReference type="Proteomes" id="UP000028547"/>
    </source>
</evidence>
<organism evidence="2 3">
    <name type="scientific">Archangium violaceum Cb vi76</name>
    <dbReference type="NCBI Taxonomy" id="1406225"/>
    <lineage>
        <taxon>Bacteria</taxon>
        <taxon>Pseudomonadati</taxon>
        <taxon>Myxococcota</taxon>
        <taxon>Myxococcia</taxon>
        <taxon>Myxococcales</taxon>
        <taxon>Cystobacterineae</taxon>
        <taxon>Archangiaceae</taxon>
        <taxon>Archangium</taxon>
    </lineage>
</organism>
<dbReference type="EMBL" id="JPMI01000075">
    <property type="protein sequence ID" value="KFA92974.1"/>
    <property type="molecule type" value="Genomic_DNA"/>
</dbReference>
<gene>
    <name evidence="2" type="ORF">Q664_11835</name>
</gene>
<reference evidence="2 3" key="1">
    <citation type="submission" date="2014-07" db="EMBL/GenBank/DDBJ databases">
        <title>Draft Genome Sequence of Gephyronic Acid Producer, Cystobacter violaceus Strain Cb vi76.</title>
        <authorList>
            <person name="Stevens D.C."/>
            <person name="Young J."/>
            <person name="Carmichael R."/>
            <person name="Tan J."/>
            <person name="Taylor R.E."/>
        </authorList>
    </citation>
    <scope>NUCLEOTIDE SEQUENCE [LARGE SCALE GENOMIC DNA]</scope>
    <source>
        <strain evidence="2 3">Cb vi76</strain>
    </source>
</reference>
<dbReference type="RefSeq" id="WP_043393618.1">
    <property type="nucleotide sequence ID" value="NZ_JPMI01000075.1"/>
</dbReference>
<sequence length="159" mass="17190">MRIWRFVAVVAGVLAAGCAHSTDSTADASSSRYLERLEADARAGCSSVGARINALIARGQFAEAEVLIAEATAGGLISQPQAAEKLQKIAQLSTKVGQLSASLQRAKDFPSQLKDHTLFEVKQMLENKNFSLATEAQLKMVKKLLEDPERVMEKMGTVR</sequence>
<comment type="caution">
    <text evidence="2">The sequence shown here is derived from an EMBL/GenBank/DDBJ whole genome shotgun (WGS) entry which is preliminary data.</text>
</comment>
<accession>A0A084SWY9</accession>
<feature type="chain" id="PRO_5001781820" description="Lipoprotein" evidence="1">
    <location>
        <begin position="22"/>
        <end position="159"/>
    </location>
</feature>
<evidence type="ECO:0000313" key="2">
    <source>
        <dbReference type="EMBL" id="KFA92974.1"/>
    </source>
</evidence>
<dbReference type="PROSITE" id="PS51257">
    <property type="entry name" value="PROKAR_LIPOPROTEIN"/>
    <property type="match status" value="1"/>
</dbReference>
<feature type="signal peptide" evidence="1">
    <location>
        <begin position="1"/>
        <end position="21"/>
    </location>
</feature>
<name>A0A084SWY9_9BACT</name>
<keyword evidence="1" id="KW-0732">Signal</keyword>
<proteinExistence type="predicted"/>
<dbReference type="AlphaFoldDB" id="A0A084SWY9"/>
<evidence type="ECO:0008006" key="4">
    <source>
        <dbReference type="Google" id="ProtNLM"/>
    </source>
</evidence>